<dbReference type="SUPFAM" id="SSF51366">
    <property type="entry name" value="Ribulose-phoshate binding barrel"/>
    <property type="match status" value="1"/>
</dbReference>
<accession>A0A0J7IBH6</accession>
<evidence type="ECO:0000256" key="1">
    <source>
        <dbReference type="ARBA" id="ARBA00001164"/>
    </source>
</evidence>
<comment type="similarity">
    <text evidence="9">Belongs to the TrpF family.</text>
</comment>
<evidence type="ECO:0000256" key="9">
    <source>
        <dbReference type="HAMAP-Rule" id="MF_00135"/>
    </source>
</evidence>
<dbReference type="GO" id="GO:0000162">
    <property type="term" value="P:L-tryptophan biosynthetic process"/>
    <property type="evidence" value="ECO:0007669"/>
    <property type="project" value="UniProtKB-UniRule"/>
</dbReference>
<proteinExistence type="inferred from homology"/>
<reference evidence="11 12" key="1">
    <citation type="journal article" date="2013" name="Int. J. Syst. Evol. Microbiol.">
        <title>Chryseobacterium angstadtii sp. nov., isolated from a newt tank.</title>
        <authorList>
            <person name="Kirk K.E."/>
            <person name="Hoffman J.A."/>
            <person name="Smith K.A."/>
            <person name="Strahan B.L."/>
            <person name="Failor K.C."/>
            <person name="Krebs J.E."/>
            <person name="Gale A.N."/>
            <person name="Do T.D."/>
            <person name="Sontag T.C."/>
            <person name="Batties A.M."/>
            <person name="Mistiszyn K."/>
            <person name="Newman J.D."/>
        </authorList>
    </citation>
    <scope>NUCLEOTIDE SEQUENCE [LARGE SCALE GENOMIC DNA]</scope>
    <source>
        <strain evidence="11 12">KM</strain>
    </source>
</reference>
<dbReference type="InterPro" id="IPR013785">
    <property type="entry name" value="Aldolase_TIM"/>
</dbReference>
<evidence type="ECO:0000256" key="7">
    <source>
        <dbReference type="ARBA" id="ARBA00023141"/>
    </source>
</evidence>
<dbReference type="InterPro" id="IPR044643">
    <property type="entry name" value="TrpF_fam"/>
</dbReference>
<keyword evidence="7 9" id="KW-0057">Aromatic amino acid biosynthesis</keyword>
<dbReference type="UniPathway" id="UPA00035">
    <property type="reaction ID" value="UER00042"/>
</dbReference>
<evidence type="ECO:0000256" key="6">
    <source>
        <dbReference type="ARBA" id="ARBA00022822"/>
    </source>
</evidence>
<evidence type="ECO:0000256" key="5">
    <source>
        <dbReference type="ARBA" id="ARBA00022605"/>
    </source>
</evidence>
<dbReference type="OrthoDB" id="9786954at2"/>
<comment type="caution">
    <text evidence="11">The sequence shown here is derived from an EMBL/GenBank/DDBJ whole genome shotgun (WGS) entry which is preliminary data.</text>
</comment>
<protein>
    <recommendedName>
        <fullName evidence="4 9">N-(5'-phosphoribosyl)anthranilate isomerase</fullName>
        <shortName evidence="9">PRAI</shortName>
        <ecNumber evidence="3 9">5.3.1.24</ecNumber>
    </recommendedName>
</protein>
<dbReference type="GO" id="GO:0004640">
    <property type="term" value="F:phosphoribosylanthranilate isomerase activity"/>
    <property type="evidence" value="ECO:0007669"/>
    <property type="project" value="UniProtKB-UniRule"/>
</dbReference>
<name>A0A0J7IBH6_9FLAO</name>
<dbReference type="InterPro" id="IPR001240">
    <property type="entry name" value="PRAI_dom"/>
</dbReference>
<dbReference type="PANTHER" id="PTHR42894">
    <property type="entry name" value="N-(5'-PHOSPHORIBOSYL)ANTHRANILATE ISOMERASE"/>
    <property type="match status" value="1"/>
</dbReference>
<dbReference type="Proteomes" id="UP000036261">
    <property type="component" value="Unassembled WGS sequence"/>
</dbReference>
<organism evidence="11 12">
    <name type="scientific">Chryseobacterium angstadtii</name>
    <dbReference type="NCBI Taxonomy" id="558151"/>
    <lineage>
        <taxon>Bacteria</taxon>
        <taxon>Pseudomonadati</taxon>
        <taxon>Bacteroidota</taxon>
        <taxon>Flavobacteriia</taxon>
        <taxon>Flavobacteriales</taxon>
        <taxon>Weeksellaceae</taxon>
        <taxon>Chryseobacterium group</taxon>
        <taxon>Chryseobacterium</taxon>
    </lineage>
</organism>
<dbReference type="HAMAP" id="MF_00135">
    <property type="entry name" value="PRAI"/>
    <property type="match status" value="1"/>
</dbReference>
<dbReference type="CDD" id="cd00405">
    <property type="entry name" value="PRAI"/>
    <property type="match status" value="1"/>
</dbReference>
<dbReference type="AlphaFoldDB" id="A0A0J7IBH6"/>
<dbReference type="STRING" id="558151.ACM46_14765"/>
<feature type="domain" description="N-(5'phosphoribosyl) anthranilate isomerase (PRAI)" evidence="10">
    <location>
        <begin position="13"/>
        <end position="219"/>
    </location>
</feature>
<gene>
    <name evidence="9" type="primary">trpF</name>
    <name evidence="11" type="ORF">ACM46_14765</name>
</gene>
<dbReference type="EC" id="5.3.1.24" evidence="3 9"/>
<evidence type="ECO:0000256" key="8">
    <source>
        <dbReference type="ARBA" id="ARBA00023235"/>
    </source>
</evidence>
<keyword evidence="12" id="KW-1185">Reference proteome</keyword>
<keyword evidence="6 9" id="KW-0822">Tryptophan biosynthesis</keyword>
<evidence type="ECO:0000313" key="12">
    <source>
        <dbReference type="Proteomes" id="UP000036261"/>
    </source>
</evidence>
<evidence type="ECO:0000259" key="10">
    <source>
        <dbReference type="Pfam" id="PF00697"/>
    </source>
</evidence>
<dbReference type="EMBL" id="LFND01000004">
    <property type="protein sequence ID" value="KMQ63244.1"/>
    <property type="molecule type" value="Genomic_DNA"/>
</dbReference>
<dbReference type="InterPro" id="IPR011060">
    <property type="entry name" value="RibuloseP-bd_barrel"/>
</dbReference>
<keyword evidence="8 9" id="KW-0413">Isomerase</keyword>
<evidence type="ECO:0000256" key="3">
    <source>
        <dbReference type="ARBA" id="ARBA00012572"/>
    </source>
</evidence>
<dbReference type="Gene3D" id="3.20.20.70">
    <property type="entry name" value="Aldolase class I"/>
    <property type="match status" value="1"/>
</dbReference>
<keyword evidence="5 9" id="KW-0028">Amino-acid biosynthesis</keyword>
<evidence type="ECO:0000256" key="2">
    <source>
        <dbReference type="ARBA" id="ARBA00004664"/>
    </source>
</evidence>
<dbReference type="PATRIC" id="fig|558151.6.peg.3122"/>
<comment type="pathway">
    <text evidence="2 9">Amino-acid biosynthesis; L-tryptophan biosynthesis; L-tryptophan from chorismate: step 3/5.</text>
</comment>
<dbReference type="Pfam" id="PF00697">
    <property type="entry name" value="PRAI"/>
    <property type="match status" value="1"/>
</dbReference>
<comment type="catalytic activity">
    <reaction evidence="1 9">
        <text>N-(5-phospho-beta-D-ribosyl)anthranilate = 1-(2-carboxyphenylamino)-1-deoxy-D-ribulose 5-phosphate</text>
        <dbReference type="Rhea" id="RHEA:21540"/>
        <dbReference type="ChEBI" id="CHEBI:18277"/>
        <dbReference type="ChEBI" id="CHEBI:58613"/>
        <dbReference type="EC" id="5.3.1.24"/>
    </reaction>
</comment>
<sequence>MKPETDNLQPKLKVCGLTRLDQIRELISMKTDFLGFIFYPKSPRYVLNHLNTEDISKIEHHAKTGVFVNEEADQITDIAEKAGLNLIQLHGDESEDFITELRQKLNQEVKIIKVIRIGNNDQETKEKLQQTINAHLSIVDYFLFDTDGKAFGGTGKQFDWTLLDTLKIPLPYFLSGGISEENVKNIDLLNPKPFALDINSKFEFEPGNKNIEKIKNYIEVAHKAL</sequence>
<evidence type="ECO:0000313" key="11">
    <source>
        <dbReference type="EMBL" id="KMQ63244.1"/>
    </source>
</evidence>
<evidence type="ECO:0000256" key="4">
    <source>
        <dbReference type="ARBA" id="ARBA00022272"/>
    </source>
</evidence>
<dbReference type="PANTHER" id="PTHR42894:SF1">
    <property type="entry name" value="N-(5'-PHOSPHORIBOSYL)ANTHRANILATE ISOMERASE"/>
    <property type="match status" value="1"/>
</dbReference>